<keyword evidence="4" id="KW-0614">Plasmid</keyword>
<protein>
    <submittedName>
        <fullName evidence="4">2-hydroxyacid dehydrogenase</fullName>
    </submittedName>
</protein>
<dbReference type="InterPro" id="IPR050223">
    <property type="entry name" value="D-isomer_2-hydroxyacid_DH"/>
</dbReference>
<dbReference type="GO" id="GO:0016618">
    <property type="term" value="F:hydroxypyruvate reductase [NAD(P)H] activity"/>
    <property type="evidence" value="ECO:0007669"/>
    <property type="project" value="TreeGrafter"/>
</dbReference>
<reference evidence="4" key="1">
    <citation type="submission" date="2023-02" db="EMBL/GenBank/DDBJ databases">
        <title>Description and genomic characterization of Salipiger bruguierae sp. nov., isolated from the sediment of mangrove plant Bruguiera sexangula.</title>
        <authorList>
            <person name="Long M."/>
        </authorList>
    </citation>
    <scope>NUCLEOTIDE SEQUENCE</scope>
    <source>
        <strain evidence="4">H15</strain>
        <plasmid evidence="4">unnamed2</plasmid>
    </source>
</reference>
<evidence type="ECO:0000313" key="4">
    <source>
        <dbReference type="EMBL" id="XCC97182.1"/>
    </source>
</evidence>
<name>A0AAU8ARQ6_9RHOB</name>
<dbReference type="GO" id="GO:0005829">
    <property type="term" value="C:cytosol"/>
    <property type="evidence" value="ECO:0007669"/>
    <property type="project" value="TreeGrafter"/>
</dbReference>
<evidence type="ECO:0000256" key="2">
    <source>
        <dbReference type="ARBA" id="ARBA00023027"/>
    </source>
</evidence>
<sequence>MKIVFHGANARTFFDGFEALLESPHELATVSDALAGEGELELYRAADVVVGTYSRAGQPPISARLFQLPAAGFDGVHFASLPEGCAVCNCFGHENAIAEYVMAALLARHVPLAEADGQLRRGDWHYWAGGPSGLRSELGAQSIGIVGHGHIGRTIAARALAFGMEVQVANRSPVAATGYAAIHDLSGLADMAAQVDILINTLPLNDSTAGLIGAEVLGALGPHAIVMNVGRGPVIDEDALYEVLSSRKIGGAIIDTWYVYPTPDQPHPLPGHHPFHELDNVTLTPHMSGWTTGTIARRQQAIARNINSLARGGALENRVDAPA</sequence>
<dbReference type="Gene3D" id="3.40.50.720">
    <property type="entry name" value="NAD(P)-binding Rossmann-like Domain"/>
    <property type="match status" value="2"/>
</dbReference>
<dbReference type="GO" id="GO:0051287">
    <property type="term" value="F:NAD binding"/>
    <property type="evidence" value="ECO:0007669"/>
    <property type="project" value="InterPro"/>
</dbReference>
<dbReference type="SUPFAM" id="SSF51735">
    <property type="entry name" value="NAD(P)-binding Rossmann-fold domains"/>
    <property type="match status" value="1"/>
</dbReference>
<dbReference type="CDD" id="cd12165">
    <property type="entry name" value="2-Hacid_dh_6"/>
    <property type="match status" value="1"/>
</dbReference>
<proteinExistence type="predicted"/>
<gene>
    <name evidence="4" type="ORF">PVT71_25805</name>
</gene>
<organism evidence="4">
    <name type="scientific">Alloyangia sp. H15</name>
    <dbReference type="NCBI Taxonomy" id="3029062"/>
    <lineage>
        <taxon>Bacteria</taxon>
        <taxon>Pseudomonadati</taxon>
        <taxon>Pseudomonadota</taxon>
        <taxon>Alphaproteobacteria</taxon>
        <taxon>Rhodobacterales</taxon>
        <taxon>Roseobacteraceae</taxon>
        <taxon>Alloyangia</taxon>
    </lineage>
</organism>
<dbReference type="PANTHER" id="PTHR10996">
    <property type="entry name" value="2-HYDROXYACID DEHYDROGENASE-RELATED"/>
    <property type="match status" value="1"/>
</dbReference>
<dbReference type="EMBL" id="CP123387">
    <property type="protein sequence ID" value="XCC97182.1"/>
    <property type="molecule type" value="Genomic_DNA"/>
</dbReference>
<evidence type="ECO:0000259" key="3">
    <source>
        <dbReference type="Pfam" id="PF02826"/>
    </source>
</evidence>
<keyword evidence="1" id="KW-0560">Oxidoreductase</keyword>
<dbReference type="RefSeq" id="WP_353476072.1">
    <property type="nucleotide sequence ID" value="NZ_CP123387.1"/>
</dbReference>
<dbReference type="PANTHER" id="PTHR10996:SF178">
    <property type="entry name" value="2-HYDROXYACID DEHYDROGENASE YGL185C-RELATED"/>
    <property type="match status" value="1"/>
</dbReference>
<feature type="domain" description="D-isomer specific 2-hydroxyacid dehydrogenase NAD-binding" evidence="3">
    <location>
        <begin position="103"/>
        <end position="288"/>
    </location>
</feature>
<dbReference type="Pfam" id="PF02826">
    <property type="entry name" value="2-Hacid_dh_C"/>
    <property type="match status" value="1"/>
</dbReference>
<dbReference type="GO" id="GO:0030267">
    <property type="term" value="F:glyoxylate reductase (NADPH) activity"/>
    <property type="evidence" value="ECO:0007669"/>
    <property type="project" value="TreeGrafter"/>
</dbReference>
<dbReference type="InterPro" id="IPR036291">
    <property type="entry name" value="NAD(P)-bd_dom_sf"/>
</dbReference>
<dbReference type="AlphaFoldDB" id="A0AAU8ARQ6"/>
<geneLocation type="plasmid" evidence="4">
    <name>unnamed2</name>
</geneLocation>
<dbReference type="InterPro" id="IPR006140">
    <property type="entry name" value="D-isomer_DH_NAD-bd"/>
</dbReference>
<keyword evidence="2" id="KW-0520">NAD</keyword>
<accession>A0AAU8ARQ6</accession>
<evidence type="ECO:0000256" key="1">
    <source>
        <dbReference type="ARBA" id="ARBA00023002"/>
    </source>
</evidence>